<dbReference type="GO" id="GO:0006508">
    <property type="term" value="P:proteolysis"/>
    <property type="evidence" value="ECO:0007669"/>
    <property type="project" value="UniProtKB-KW"/>
</dbReference>
<dbReference type="Pfam" id="PF00450">
    <property type="entry name" value="Peptidase_S10"/>
    <property type="match status" value="1"/>
</dbReference>
<keyword evidence="2 6" id="KW-0121">Carboxypeptidase</keyword>
<dbReference type="PRINTS" id="PR00724">
    <property type="entry name" value="CRBOXYPTASEC"/>
</dbReference>
<dbReference type="PROSITE" id="PS00131">
    <property type="entry name" value="CARBOXYPEPT_SER_SER"/>
    <property type="match status" value="1"/>
</dbReference>
<dbReference type="Gene3D" id="3.40.50.1820">
    <property type="entry name" value="alpha/beta hydrolase"/>
    <property type="match status" value="1"/>
</dbReference>
<proteinExistence type="inferred from homology"/>
<keyword evidence="3 6" id="KW-0645">Protease</keyword>
<evidence type="ECO:0000256" key="2">
    <source>
        <dbReference type="ARBA" id="ARBA00022645"/>
    </source>
</evidence>
<dbReference type="Proteomes" id="UP000292082">
    <property type="component" value="Unassembled WGS sequence"/>
</dbReference>
<sequence length="488" mass="53732">MLSGSLCRSDYPLPSHFTSKVSGMWLATFALLATPTVVIGLANSALLDVRASDRAPSQLRLVENSGECETIPGVNQASGYADIDANNSMWFWFFEAREHPETAPLTLWLQGGPGGSGLVGLYQEHGPCRINNDSSTVSFNPFSWNNASNMIYIDQPIGTGFSNGDRQLNNSVAAAADVWQVLQILFADARFEEFQYNDFGVWTESYGGHYGPIFAQYFLDQNAAIANGSIRGVPINMKVLGIGDGLTDPLIQYESYLTYAQSNPYFPTTTNDTIQSATDFWNQQGGCKDMIHQCYDSLDPTTCSSAQNFCDALITHRLAGNQDEDYILADFSDTYPPDITQYANNTTRKQRIGAVGDFEEVNSEVLFEFQGEWMQNSRPMLEAVVDAGIRTVLYVGDADYLFNYFGVEAMLDQMQTKFSTEWAEQQFSNFTVHGESAGLFKNAGTLSYVRVFGAGHEVAAYRFGTLGSGEAAYQIFSQIVGNNPLSAT</sequence>
<dbReference type="InterPro" id="IPR018202">
    <property type="entry name" value="Ser_caboxypep_ser_AS"/>
</dbReference>
<dbReference type="EC" id="3.4.16.-" evidence="6"/>
<evidence type="ECO:0000256" key="4">
    <source>
        <dbReference type="ARBA" id="ARBA00022801"/>
    </source>
</evidence>
<evidence type="ECO:0000256" key="1">
    <source>
        <dbReference type="ARBA" id="ARBA00009431"/>
    </source>
</evidence>
<evidence type="ECO:0000313" key="8">
    <source>
        <dbReference type="Proteomes" id="UP000292082"/>
    </source>
</evidence>
<dbReference type="PANTHER" id="PTHR11802">
    <property type="entry name" value="SERINE PROTEASE FAMILY S10 SERINE CARBOXYPEPTIDASE"/>
    <property type="match status" value="1"/>
</dbReference>
<dbReference type="SUPFAM" id="SSF53474">
    <property type="entry name" value="alpha/beta-Hydrolases"/>
    <property type="match status" value="1"/>
</dbReference>
<keyword evidence="8" id="KW-1185">Reference proteome</keyword>
<name>A0A4V2K3U6_9APHY</name>
<dbReference type="GO" id="GO:0000324">
    <property type="term" value="C:fungal-type vacuole"/>
    <property type="evidence" value="ECO:0007669"/>
    <property type="project" value="TreeGrafter"/>
</dbReference>
<evidence type="ECO:0000256" key="3">
    <source>
        <dbReference type="ARBA" id="ARBA00022670"/>
    </source>
</evidence>
<reference evidence="7 8" key="1">
    <citation type="submission" date="2019-01" db="EMBL/GenBank/DDBJ databases">
        <title>Draft genome sequences of three monokaryotic isolates of the white-rot basidiomycete fungus Dichomitus squalens.</title>
        <authorList>
            <consortium name="DOE Joint Genome Institute"/>
            <person name="Lopez S.C."/>
            <person name="Andreopoulos B."/>
            <person name="Pangilinan J."/>
            <person name="Lipzen A."/>
            <person name="Riley R."/>
            <person name="Ahrendt S."/>
            <person name="Ng V."/>
            <person name="Barry K."/>
            <person name="Daum C."/>
            <person name="Grigoriev I.V."/>
            <person name="Hilden K.S."/>
            <person name="Makela M.R."/>
            <person name="de Vries R.P."/>
        </authorList>
    </citation>
    <scope>NUCLEOTIDE SEQUENCE [LARGE SCALE GENOMIC DNA]</scope>
    <source>
        <strain evidence="7 8">CBS 464.89</strain>
    </source>
</reference>
<dbReference type="EMBL" id="ML145092">
    <property type="protein sequence ID" value="TBU62748.1"/>
    <property type="molecule type" value="Genomic_DNA"/>
</dbReference>
<organism evidence="7 8">
    <name type="scientific">Dichomitus squalens</name>
    <dbReference type="NCBI Taxonomy" id="114155"/>
    <lineage>
        <taxon>Eukaryota</taxon>
        <taxon>Fungi</taxon>
        <taxon>Dikarya</taxon>
        <taxon>Basidiomycota</taxon>
        <taxon>Agaricomycotina</taxon>
        <taxon>Agaricomycetes</taxon>
        <taxon>Polyporales</taxon>
        <taxon>Polyporaceae</taxon>
        <taxon>Dichomitus</taxon>
    </lineage>
</organism>
<gene>
    <name evidence="7" type="ORF">BD310DRAFT_701071</name>
</gene>
<dbReference type="GO" id="GO:0004185">
    <property type="term" value="F:serine-type carboxypeptidase activity"/>
    <property type="evidence" value="ECO:0007669"/>
    <property type="project" value="UniProtKB-UniRule"/>
</dbReference>
<protein>
    <recommendedName>
        <fullName evidence="6">Carboxypeptidase</fullName>
        <ecNumber evidence="6">3.4.16.-</ecNumber>
    </recommendedName>
</protein>
<dbReference type="InterPro" id="IPR001563">
    <property type="entry name" value="Peptidase_S10"/>
</dbReference>
<keyword evidence="5" id="KW-0325">Glycoprotein</keyword>
<comment type="similarity">
    <text evidence="1 6">Belongs to the peptidase S10 family.</text>
</comment>
<accession>A0A4V2K3U6</accession>
<evidence type="ECO:0000313" key="7">
    <source>
        <dbReference type="EMBL" id="TBU62748.1"/>
    </source>
</evidence>
<keyword evidence="4 6" id="KW-0378">Hydrolase</keyword>
<dbReference type="PANTHER" id="PTHR11802:SF64">
    <property type="entry name" value="CARBOXYPEPTIDASE"/>
    <property type="match status" value="1"/>
</dbReference>
<dbReference type="AlphaFoldDB" id="A0A4V2K3U6"/>
<evidence type="ECO:0000256" key="6">
    <source>
        <dbReference type="RuleBase" id="RU361156"/>
    </source>
</evidence>
<evidence type="ECO:0000256" key="5">
    <source>
        <dbReference type="ARBA" id="ARBA00023180"/>
    </source>
</evidence>
<dbReference type="InterPro" id="IPR029058">
    <property type="entry name" value="AB_hydrolase_fold"/>
</dbReference>
<dbReference type="Gene3D" id="1.10.287.410">
    <property type="match status" value="1"/>
</dbReference>